<reference evidence="1" key="1">
    <citation type="submission" date="2023-03" db="EMBL/GenBank/DDBJ databases">
        <title>Andean soil-derived lignocellulolytic bacterial consortium as a source of novel taxa and putative plastic-active enzymes.</title>
        <authorList>
            <person name="Diaz-Garcia L."/>
            <person name="Chuvochina M."/>
            <person name="Feuerriegel G."/>
            <person name="Bunk B."/>
            <person name="Sproer C."/>
            <person name="Streit W.R."/>
            <person name="Rodriguez L.M."/>
            <person name="Overmann J."/>
            <person name="Jimenez D.J."/>
        </authorList>
    </citation>
    <scope>NUCLEOTIDE SEQUENCE</scope>
    <source>
        <strain evidence="1">MAG 833</strain>
    </source>
</reference>
<evidence type="ECO:0000313" key="1">
    <source>
        <dbReference type="EMBL" id="WEK39335.1"/>
    </source>
</evidence>
<protein>
    <submittedName>
        <fullName evidence="1">RcnB family protein</fullName>
    </submittedName>
</protein>
<dbReference type="InterPro" id="IPR024572">
    <property type="entry name" value="RcnB"/>
</dbReference>
<gene>
    <name evidence="1" type="ORF">P0Y50_12420</name>
</gene>
<dbReference type="EMBL" id="CP119326">
    <property type="protein sequence ID" value="WEK39335.1"/>
    <property type="molecule type" value="Genomic_DNA"/>
</dbReference>
<dbReference type="Gene3D" id="3.10.450.160">
    <property type="entry name" value="inner membrane protein cigr"/>
    <property type="match status" value="1"/>
</dbReference>
<dbReference type="Proteomes" id="UP001213664">
    <property type="component" value="Chromosome"/>
</dbReference>
<dbReference type="Pfam" id="PF11776">
    <property type="entry name" value="RcnB"/>
    <property type="match status" value="1"/>
</dbReference>
<accession>A0AAJ6BIZ8</accession>
<proteinExistence type="predicted"/>
<sequence length="122" mass="15377">MRREFRQRFDAERWRRDFYRDRRTDWWRNDNRFSSYDGFRAGFYFAPGWGYYSVPRSYWGRNWSVGQYLPQAFWRYQLQDWRTYGLGYPPPGTRWVSVDNGLYLIDEYDGYIIDVVRDAWRW</sequence>
<evidence type="ECO:0000313" key="2">
    <source>
        <dbReference type="Proteomes" id="UP001213664"/>
    </source>
</evidence>
<dbReference type="AlphaFoldDB" id="A0AAJ6BIZ8"/>
<organism evidence="1 2">
    <name type="scientific">Candidatus Brevundimonas colombiensis</name>
    <dbReference type="NCBI Taxonomy" id="3121376"/>
    <lineage>
        <taxon>Bacteria</taxon>
        <taxon>Pseudomonadati</taxon>
        <taxon>Pseudomonadota</taxon>
        <taxon>Alphaproteobacteria</taxon>
        <taxon>Caulobacterales</taxon>
        <taxon>Caulobacteraceae</taxon>
        <taxon>Brevundimonas</taxon>
    </lineage>
</organism>
<name>A0AAJ6BIZ8_9CAUL</name>